<evidence type="ECO:0000313" key="4">
    <source>
        <dbReference type="Proteomes" id="UP000825123"/>
    </source>
</evidence>
<keyword evidence="4" id="KW-1185">Reference proteome</keyword>
<dbReference type="PANTHER" id="PTHR46401:SF2">
    <property type="entry name" value="GLYCOSYLTRANSFERASE WBBK-RELATED"/>
    <property type="match status" value="1"/>
</dbReference>
<evidence type="ECO:0000256" key="1">
    <source>
        <dbReference type="ARBA" id="ARBA00022679"/>
    </source>
</evidence>
<dbReference type="InterPro" id="IPR001296">
    <property type="entry name" value="Glyco_trans_1"/>
</dbReference>
<dbReference type="RefSeq" id="WP_221286602.1">
    <property type="nucleotide sequence ID" value="NZ_AP024597.1"/>
</dbReference>
<name>A0A8D5ZJ29_9CREN</name>
<gene>
    <name evidence="3" type="ORF">KN1_14680</name>
</gene>
<feature type="domain" description="Glycosyl transferase family 1" evidence="2">
    <location>
        <begin position="230"/>
        <end position="385"/>
    </location>
</feature>
<evidence type="ECO:0000313" key="3">
    <source>
        <dbReference type="EMBL" id="BCU70171.1"/>
    </source>
</evidence>
<dbReference type="Pfam" id="PF00534">
    <property type="entry name" value="Glycos_transf_1"/>
    <property type="match status" value="1"/>
</dbReference>
<proteinExistence type="predicted"/>
<dbReference type="GeneID" id="66163184"/>
<organism evidence="3 4">
    <name type="scientific">Stygiolobus caldivivus</name>
    <dbReference type="NCBI Taxonomy" id="2824673"/>
    <lineage>
        <taxon>Archaea</taxon>
        <taxon>Thermoproteota</taxon>
        <taxon>Thermoprotei</taxon>
        <taxon>Sulfolobales</taxon>
        <taxon>Sulfolobaceae</taxon>
        <taxon>Stygiolobus</taxon>
    </lineage>
</organism>
<accession>A0A8D5ZJ29</accession>
<dbReference type="SUPFAM" id="SSF53756">
    <property type="entry name" value="UDP-Glycosyltransferase/glycogen phosphorylase"/>
    <property type="match status" value="1"/>
</dbReference>
<dbReference type="Proteomes" id="UP000825123">
    <property type="component" value="Chromosome"/>
</dbReference>
<dbReference type="KEGG" id="csty:KN1_14680"/>
<dbReference type="EMBL" id="AP024597">
    <property type="protein sequence ID" value="BCU70171.1"/>
    <property type="molecule type" value="Genomic_DNA"/>
</dbReference>
<dbReference type="Gene3D" id="3.40.50.2000">
    <property type="entry name" value="Glycogen Phosphorylase B"/>
    <property type="match status" value="1"/>
</dbReference>
<dbReference type="AlphaFoldDB" id="A0A8D5ZJ29"/>
<evidence type="ECO:0000259" key="2">
    <source>
        <dbReference type="Pfam" id="PF00534"/>
    </source>
</evidence>
<dbReference type="PANTHER" id="PTHR46401">
    <property type="entry name" value="GLYCOSYLTRANSFERASE WBBK-RELATED"/>
    <property type="match status" value="1"/>
</dbReference>
<keyword evidence="1" id="KW-0808">Transferase</keyword>
<sequence length="426" mass="49118">MRLGIVYDQLIAPIFPGGGGLHSLEVVKRLAKEFEITYFPSSRLFLRWGDRKEEVLKKVNEVEKFVKVAEAFPYLLDKVNPSGFKQFFPRDTARLVARAYSEEAKKVDFLYEPDHTSLDIFYLAKYAQRKFGITLQATPYYEDSLEYLRKLVKTRFNRCMFMERRGFLTRYIYNETYLKPVHKALFRGSLPSFISSVSEGPIIEAGLDKLGIPKIVLRPGNAFEDKLLRFRNTSDKEDYILYFGVLAEHKGVLELPEIFAKVRKKKDVRLVLMGKFSSPCIEKLFWKKISSLGLDKYVEYLGFIDRRQELERFSAIISRAKALIYPTHADSFSLAILESLALGTPAISYDIPGVRSIYSGLRSVELVNEFDIVSAANKTVKILDMNPAEYESVMNEEKLEGFLKLYSSWDNVAEAERKVITYYSQV</sequence>
<dbReference type="GO" id="GO:0016757">
    <property type="term" value="F:glycosyltransferase activity"/>
    <property type="evidence" value="ECO:0007669"/>
    <property type="project" value="InterPro"/>
</dbReference>
<dbReference type="CDD" id="cd03801">
    <property type="entry name" value="GT4_PimA-like"/>
    <property type="match status" value="1"/>
</dbReference>
<reference evidence="3 4" key="1">
    <citation type="submission" date="2021-04" db="EMBL/GenBank/DDBJ databases">
        <title>Complete genome sequence of Stygiolobus sp. KN-1.</title>
        <authorList>
            <person name="Nakamura K."/>
            <person name="Sakai H."/>
            <person name="Kurosawa N."/>
        </authorList>
    </citation>
    <scope>NUCLEOTIDE SEQUENCE [LARGE SCALE GENOMIC DNA]</scope>
    <source>
        <strain evidence="3 4">KN-1</strain>
    </source>
</reference>
<protein>
    <recommendedName>
        <fullName evidence="2">Glycosyl transferase family 1 domain-containing protein</fullName>
    </recommendedName>
</protein>